<dbReference type="eggNOG" id="COG4189">
    <property type="taxonomic scope" value="Bacteria"/>
</dbReference>
<keyword evidence="2" id="KW-0238">DNA-binding</keyword>
<evidence type="ECO:0000256" key="2">
    <source>
        <dbReference type="ARBA" id="ARBA00023125"/>
    </source>
</evidence>
<reference evidence="5 6" key="1">
    <citation type="journal article" date="2010" name="J. Bacteriol.">
        <title>Genome sequences of Oceanicola granulosus HTCC2516(T) and Oceanicola batsensis HTCC2597(TDelta).</title>
        <authorList>
            <person name="Thrash J.C."/>
            <person name="Cho J.C."/>
            <person name="Vergin K.L."/>
            <person name="Giovannoni S.J."/>
        </authorList>
    </citation>
    <scope>NUCLEOTIDE SEQUENCE [LARGE SCALE GENOMIC DNA]</scope>
    <source>
        <strain evidence="6">ATCC BAA-861 / DSM 15982 / KCTC 12143 / HTCC2516</strain>
    </source>
</reference>
<evidence type="ECO:0000313" key="5">
    <source>
        <dbReference type="EMBL" id="EAR53147.1"/>
    </source>
</evidence>
<evidence type="ECO:0000256" key="1">
    <source>
        <dbReference type="ARBA" id="ARBA00023015"/>
    </source>
</evidence>
<dbReference type="RefSeq" id="WP_007255881.1">
    <property type="nucleotide sequence ID" value="NZ_CH724107.1"/>
</dbReference>
<dbReference type="InterPro" id="IPR036390">
    <property type="entry name" value="WH_DNA-bd_sf"/>
</dbReference>
<protein>
    <recommendedName>
        <fullName evidence="4">HTH arsR-type domain-containing protein</fullName>
    </recommendedName>
</protein>
<feature type="domain" description="HTH arsR-type" evidence="4">
    <location>
        <begin position="15"/>
        <end position="94"/>
    </location>
</feature>
<evidence type="ECO:0000313" key="6">
    <source>
        <dbReference type="Proteomes" id="UP000003635"/>
    </source>
</evidence>
<keyword evidence="1" id="KW-0805">Transcription regulation</keyword>
<evidence type="ECO:0000259" key="4">
    <source>
        <dbReference type="SMART" id="SM00418"/>
    </source>
</evidence>
<dbReference type="InterPro" id="IPR051011">
    <property type="entry name" value="Metal_resp_trans_reg"/>
</dbReference>
<dbReference type="Pfam" id="PF12840">
    <property type="entry name" value="HTH_20"/>
    <property type="match status" value="1"/>
</dbReference>
<dbReference type="SUPFAM" id="SSF46785">
    <property type="entry name" value="Winged helix' DNA-binding domain"/>
    <property type="match status" value="1"/>
</dbReference>
<organism evidence="5 6">
    <name type="scientific">Oceanicola granulosus (strain ATCC BAA-861 / DSM 15982 / KCTC 12143 / HTCC2516)</name>
    <dbReference type="NCBI Taxonomy" id="314256"/>
    <lineage>
        <taxon>Bacteria</taxon>
        <taxon>Pseudomonadati</taxon>
        <taxon>Pseudomonadota</taxon>
        <taxon>Alphaproteobacteria</taxon>
        <taxon>Rhodobacterales</taxon>
        <taxon>Roseobacteraceae</taxon>
        <taxon>Oceanicola</taxon>
    </lineage>
</organism>
<dbReference type="EMBL" id="AAOT01000001">
    <property type="protein sequence ID" value="EAR53147.1"/>
    <property type="molecule type" value="Genomic_DNA"/>
</dbReference>
<name>Q2CJJ2_OCEGH</name>
<dbReference type="InterPro" id="IPR011991">
    <property type="entry name" value="ArsR-like_HTH"/>
</dbReference>
<dbReference type="OrthoDB" id="9781958at2"/>
<dbReference type="Proteomes" id="UP000003635">
    <property type="component" value="Unassembled WGS sequence"/>
</dbReference>
<dbReference type="GO" id="GO:0003677">
    <property type="term" value="F:DNA binding"/>
    <property type="evidence" value="ECO:0007669"/>
    <property type="project" value="UniProtKB-KW"/>
</dbReference>
<dbReference type="GO" id="GO:0003700">
    <property type="term" value="F:DNA-binding transcription factor activity"/>
    <property type="evidence" value="ECO:0007669"/>
    <property type="project" value="InterPro"/>
</dbReference>
<dbReference type="HOGENOM" id="CLU_902760_0_0_5"/>
<dbReference type="Gene3D" id="1.10.10.10">
    <property type="entry name" value="Winged helix-like DNA-binding domain superfamily/Winged helix DNA-binding domain"/>
    <property type="match status" value="1"/>
</dbReference>
<dbReference type="InterPro" id="IPR001845">
    <property type="entry name" value="HTH_ArsR_DNA-bd_dom"/>
</dbReference>
<dbReference type="PANTHER" id="PTHR43132">
    <property type="entry name" value="ARSENICAL RESISTANCE OPERON REPRESSOR ARSR-RELATED"/>
    <property type="match status" value="1"/>
</dbReference>
<dbReference type="SMART" id="SM00418">
    <property type="entry name" value="HTH_ARSR"/>
    <property type="match status" value="1"/>
</dbReference>
<dbReference type="AlphaFoldDB" id="Q2CJJ2"/>
<keyword evidence="3" id="KW-0804">Transcription</keyword>
<dbReference type="PANTHER" id="PTHR43132:SF2">
    <property type="entry name" value="ARSENICAL RESISTANCE OPERON REPRESSOR ARSR-RELATED"/>
    <property type="match status" value="1"/>
</dbReference>
<keyword evidence="6" id="KW-1185">Reference proteome</keyword>
<comment type="caution">
    <text evidence="5">The sequence shown here is derived from an EMBL/GenBank/DDBJ whole genome shotgun (WGS) entry which is preliminary data.</text>
</comment>
<dbReference type="CDD" id="cd00090">
    <property type="entry name" value="HTH_ARSR"/>
    <property type="match status" value="1"/>
</dbReference>
<dbReference type="InterPro" id="IPR036388">
    <property type="entry name" value="WH-like_DNA-bd_sf"/>
</dbReference>
<sequence length="309" mass="34192">MAKNFILIDPEKDHEVLKGLASVARARILKLLHTDGPMNLNDIAARLELPQSSVSSNVALLESGGLIRSEMRKARKGSQKICHLNFDEIVVTFNPGEPKKADNAIEVAMPIGLYTGFELTAPCGLCTTEGIVGLLDVPDSFHDPDRMRAGLLWFTRGYVEYQFPNNARLRNRDIEAIEFVLELSSEVPGTREDWPSDITLTVNGLEVGTWTSPGDFGDKRGVYTPDWWKLKGSQYGKLKNFHVGKNGTFVDGVRISDTTLADLDVGSHHSIRLRVGVQDKARHPGGINIFGKGFGNYDQDIVMRLLTES</sequence>
<dbReference type="InterPro" id="IPR016943">
    <property type="entry name" value="UCP030050_HTH"/>
</dbReference>
<evidence type="ECO:0000256" key="3">
    <source>
        <dbReference type="ARBA" id="ARBA00023163"/>
    </source>
</evidence>
<accession>Q2CJJ2</accession>
<dbReference type="PIRSF" id="PIRSF030050">
    <property type="entry name" value="UCP030050_HTH"/>
    <property type="match status" value="1"/>
</dbReference>
<dbReference type="STRING" id="314256.OG2516_11806"/>
<proteinExistence type="predicted"/>
<gene>
    <name evidence="5" type="ORF">OG2516_11806</name>
</gene>